<dbReference type="InterPro" id="IPR018496">
    <property type="entry name" value="PsdUridine_synth_RsuA/RluB_CS"/>
</dbReference>
<evidence type="ECO:0000313" key="9">
    <source>
        <dbReference type="EMBL" id="MEL0628510.1"/>
    </source>
</evidence>
<dbReference type="PANTHER" id="PTHR47683">
    <property type="entry name" value="PSEUDOURIDINE SYNTHASE FAMILY PROTEIN-RELATED"/>
    <property type="match status" value="1"/>
</dbReference>
<keyword evidence="3 7" id="KW-0413">Isomerase</keyword>
<dbReference type="Gene3D" id="3.30.70.580">
    <property type="entry name" value="Pseudouridine synthase I, catalytic domain, N-terminal subdomain"/>
    <property type="match status" value="1"/>
</dbReference>
<proteinExistence type="inferred from homology"/>
<dbReference type="NCBIfam" id="TIGR00093">
    <property type="entry name" value="pseudouridine synthase"/>
    <property type="match status" value="1"/>
</dbReference>
<dbReference type="PANTHER" id="PTHR47683:SF4">
    <property type="entry name" value="PSEUDOURIDINE SYNTHASE"/>
    <property type="match status" value="1"/>
</dbReference>
<evidence type="ECO:0000256" key="7">
    <source>
        <dbReference type="RuleBase" id="RU003887"/>
    </source>
</evidence>
<keyword evidence="10" id="KW-1185">Reference proteome</keyword>
<evidence type="ECO:0000259" key="8">
    <source>
        <dbReference type="Pfam" id="PF00849"/>
    </source>
</evidence>
<accession>A0ABU9GMG4</accession>
<dbReference type="InterPro" id="IPR050343">
    <property type="entry name" value="RsuA_PseudoU_synthase"/>
</dbReference>
<keyword evidence="2 6" id="KW-0694">RNA-binding</keyword>
<dbReference type="SUPFAM" id="SSF55120">
    <property type="entry name" value="Pseudouridine synthase"/>
    <property type="match status" value="1"/>
</dbReference>
<dbReference type="InterPro" id="IPR042092">
    <property type="entry name" value="PsdUridine_s_RsuA/RluB/E/F_cat"/>
</dbReference>
<evidence type="ECO:0000256" key="4">
    <source>
        <dbReference type="ARBA" id="ARBA00036749"/>
    </source>
</evidence>
<dbReference type="SUPFAM" id="SSF55174">
    <property type="entry name" value="Alpha-L RNA-binding motif"/>
    <property type="match status" value="1"/>
</dbReference>
<dbReference type="InterPro" id="IPR020103">
    <property type="entry name" value="PsdUridine_synth_cat_dom_sf"/>
</dbReference>
<dbReference type="InterPro" id="IPR000748">
    <property type="entry name" value="PsdUridine_synth_RsuA/RluB/E/F"/>
</dbReference>
<evidence type="ECO:0000256" key="3">
    <source>
        <dbReference type="ARBA" id="ARBA00023235"/>
    </source>
</evidence>
<dbReference type="Pfam" id="PF00849">
    <property type="entry name" value="PseudoU_synth_2"/>
    <property type="match status" value="1"/>
</dbReference>
<evidence type="ECO:0000256" key="6">
    <source>
        <dbReference type="PROSITE-ProRule" id="PRU00182"/>
    </source>
</evidence>
<dbReference type="EC" id="5.4.99.-" evidence="7"/>
<comment type="function">
    <text evidence="5">Responsible for synthesis of pseudouridine from uracil-516 in 16S ribosomal RNA.</text>
</comment>
<evidence type="ECO:0000256" key="1">
    <source>
        <dbReference type="ARBA" id="ARBA00008348"/>
    </source>
</evidence>
<evidence type="ECO:0000256" key="5">
    <source>
        <dbReference type="ARBA" id="ARBA00037590"/>
    </source>
</evidence>
<protein>
    <recommendedName>
        <fullName evidence="7">Pseudouridine synthase</fullName>
        <ecNumber evidence="7">5.4.99.-</ecNumber>
    </recommendedName>
</protein>
<dbReference type="Gene3D" id="3.10.290.10">
    <property type="entry name" value="RNA-binding S4 domain"/>
    <property type="match status" value="1"/>
</dbReference>
<feature type="domain" description="Pseudouridine synthase RsuA/RluA-like" evidence="8">
    <location>
        <begin position="61"/>
        <end position="191"/>
    </location>
</feature>
<dbReference type="InterPro" id="IPR006145">
    <property type="entry name" value="PsdUridine_synth_RsuA/RluA"/>
</dbReference>
<dbReference type="RefSeq" id="WP_341596503.1">
    <property type="nucleotide sequence ID" value="NZ_JBAKAZ010000006.1"/>
</dbReference>
<dbReference type="Gene3D" id="3.30.70.1560">
    <property type="entry name" value="Alpha-L RNA-binding motif"/>
    <property type="match status" value="1"/>
</dbReference>
<comment type="catalytic activity">
    <reaction evidence="4">
        <text>uridine(516) in 16S rRNA = pseudouridine(516) in 16S rRNA</text>
        <dbReference type="Rhea" id="RHEA:38867"/>
        <dbReference type="Rhea" id="RHEA-COMP:10089"/>
        <dbReference type="Rhea" id="RHEA-COMP:10090"/>
        <dbReference type="ChEBI" id="CHEBI:65314"/>
        <dbReference type="ChEBI" id="CHEBI:65315"/>
        <dbReference type="EC" id="5.4.99.19"/>
    </reaction>
</comment>
<reference evidence="9 10" key="1">
    <citation type="submission" date="2024-02" db="EMBL/GenBank/DDBJ databases">
        <title>Bacteria isolated from the canopy kelp, Nereocystis luetkeana.</title>
        <authorList>
            <person name="Pfister C.A."/>
            <person name="Younker I.T."/>
            <person name="Light S.H."/>
        </authorList>
    </citation>
    <scope>NUCLEOTIDE SEQUENCE [LARGE SCALE GENOMIC DNA]</scope>
    <source>
        <strain evidence="9 10">TI.1.05</strain>
    </source>
</reference>
<dbReference type="PROSITE" id="PS50889">
    <property type="entry name" value="S4"/>
    <property type="match status" value="1"/>
</dbReference>
<name>A0ABU9GMG4_9GAMM</name>
<comment type="similarity">
    <text evidence="1 7">Belongs to the pseudouridine synthase RsuA family.</text>
</comment>
<sequence length="230" mass="25962">MRLDKFICESTELTRSEAKNVIRKGMINNQKGALRSGAYKVTAEDIITFKGQTLTVRGFRYLMLNKPPGFISSNVDEQMPSLLNLIEIEKKQNVFIAGRLDADTTGLVLITDDGQWSHQVTSPRKKCEKRYRVHLQEPVDQSIVDQFAEGIQLKSEPQPCLPAKLELINETEVVLTISEGKYHQVKRMFAAVGNFVTGLHREKIGAVELDPNLVLGESRFLTEQEINGFK</sequence>
<evidence type="ECO:0000313" key="10">
    <source>
        <dbReference type="Proteomes" id="UP001369082"/>
    </source>
</evidence>
<dbReference type="InterPro" id="IPR020094">
    <property type="entry name" value="TruA/RsuA/RluB/E/F_N"/>
</dbReference>
<dbReference type="Proteomes" id="UP001369082">
    <property type="component" value="Unassembled WGS sequence"/>
</dbReference>
<dbReference type="EMBL" id="JBAKAZ010000006">
    <property type="protein sequence ID" value="MEL0628510.1"/>
    <property type="molecule type" value="Genomic_DNA"/>
</dbReference>
<comment type="caution">
    <text evidence="9">The sequence shown here is derived from an EMBL/GenBank/DDBJ whole genome shotgun (WGS) entry which is preliminary data.</text>
</comment>
<dbReference type="CDD" id="cd02553">
    <property type="entry name" value="PseudoU_synth_RsuA"/>
    <property type="match status" value="1"/>
</dbReference>
<dbReference type="PROSITE" id="PS01149">
    <property type="entry name" value="PSI_RSU"/>
    <property type="match status" value="1"/>
</dbReference>
<dbReference type="InterPro" id="IPR036986">
    <property type="entry name" value="S4_RNA-bd_sf"/>
</dbReference>
<evidence type="ECO:0000256" key="2">
    <source>
        <dbReference type="ARBA" id="ARBA00022884"/>
    </source>
</evidence>
<gene>
    <name evidence="9" type="ORF">V6256_02725</name>
</gene>
<dbReference type="CDD" id="cd00165">
    <property type="entry name" value="S4"/>
    <property type="match status" value="1"/>
</dbReference>
<organism evidence="9 10">
    <name type="scientific">Psychromonas aquatilis</name>
    <dbReference type="NCBI Taxonomy" id="2005072"/>
    <lineage>
        <taxon>Bacteria</taxon>
        <taxon>Pseudomonadati</taxon>
        <taxon>Pseudomonadota</taxon>
        <taxon>Gammaproteobacteria</taxon>
        <taxon>Alteromonadales</taxon>
        <taxon>Psychromonadaceae</taxon>
        <taxon>Psychromonas</taxon>
    </lineage>
</organism>